<protein>
    <recommendedName>
        <fullName evidence="8">Cytochrome c domain-containing protein</fullName>
    </recommendedName>
</protein>
<dbReference type="Pfam" id="PF00400">
    <property type="entry name" value="WD40"/>
    <property type="match status" value="7"/>
</dbReference>
<organism evidence="9 10">
    <name type="scientific">Prosthecobacter algae</name>
    <dbReference type="NCBI Taxonomy" id="1144682"/>
    <lineage>
        <taxon>Bacteria</taxon>
        <taxon>Pseudomonadati</taxon>
        <taxon>Verrucomicrobiota</taxon>
        <taxon>Verrucomicrobiia</taxon>
        <taxon>Verrucomicrobiales</taxon>
        <taxon>Verrucomicrobiaceae</taxon>
        <taxon>Prosthecobacter</taxon>
    </lineage>
</organism>
<gene>
    <name evidence="9" type="ORF">GCM10023213_39950</name>
</gene>
<proteinExistence type="predicted"/>
<keyword evidence="1 5" id="KW-0853">WD repeat</keyword>
<feature type="coiled-coil region" evidence="7">
    <location>
        <begin position="299"/>
        <end position="338"/>
    </location>
</feature>
<evidence type="ECO:0000313" key="10">
    <source>
        <dbReference type="Proteomes" id="UP001499852"/>
    </source>
</evidence>
<dbReference type="PANTHER" id="PTHR19848">
    <property type="entry name" value="WD40 REPEAT PROTEIN"/>
    <property type="match status" value="1"/>
</dbReference>
<dbReference type="InterPro" id="IPR011429">
    <property type="entry name" value="Cyt_c_Planctomycete-type"/>
</dbReference>
<dbReference type="SMART" id="SM00320">
    <property type="entry name" value="WD40"/>
    <property type="match status" value="9"/>
</dbReference>
<keyword evidence="3" id="KW-0677">Repeat</keyword>
<keyword evidence="7" id="KW-0175">Coiled coil</keyword>
<evidence type="ECO:0000313" key="9">
    <source>
        <dbReference type="EMBL" id="GAA5146596.1"/>
    </source>
</evidence>
<comment type="caution">
    <text evidence="9">The sequence shown here is derived from an EMBL/GenBank/DDBJ whole genome shotgun (WGS) entry which is preliminary data.</text>
</comment>
<keyword evidence="4 6" id="KW-0408">Iron</keyword>
<sequence>MSVKLLPLIAFAAASQGMSGELDFYQDIHPFLKANCISCHNKTTTKADLDMETPEMMKKGGESGPSIIPGKGAESLVVLASLHQNDLEMPPANNKSGAVNLTPKEVAMLTQWINEGAKSSTQQQRTVAWQPLAAGIHPIYSVAVSQDGRYAACGRSNQIFVYDLATRQFITQITDPNLKDGTAHRAMVQSLAFSTDGTRLASGSFREVKIWHLAPTQATPLPAQAVSPIEAAVLKKLADAAKTTFTSHTATGDGKQIATGCADGSVRVWDAVTAKPLIELRGTVALAKKTAELNWAVAAQGLEQAFHKAENTKIEAQNKALDELLKKANEAIVAMKKVLPEKQKGLKPATDAKAAAKKGVDEVQAKIAALPGGKAYAGHEKQLKDAQDKLITATTAETSVLSAISAADSNVKDAEEEVQRITASKSKNATTLTSGNTAIEASKKIQDKATAELAALKLIKSTAKPLALAFSTDAQRVAAWFDDRTLRVWAVASGQPLAEETATASPTTTLVQAADGSFIASQTVQIHAGATPRWALERTLGGDQAPQVFADRVNAVTFSPDGKTLATGGGELSRSGDILLFDVLTGKATQSWKDRHEDAVLSLDFSPDGKRLASGASDKIAKVTDVSTGKQVNLFEGHTHHVMCVDFRADGRVLATAGADGVVMTWDMNLGERKKKIEGWTKEVTSLQYIGATNQLITAAGDNLVRVVTDEGAQVRSIANLPNFMQAAASTPSGALFIAGGEDSLLRLWDGASGKELASFGANSP</sequence>
<dbReference type="Proteomes" id="UP001499852">
    <property type="component" value="Unassembled WGS sequence"/>
</dbReference>
<dbReference type="PROSITE" id="PS50082">
    <property type="entry name" value="WD_REPEATS_2"/>
    <property type="match status" value="4"/>
</dbReference>
<evidence type="ECO:0000256" key="7">
    <source>
        <dbReference type="SAM" id="Coils"/>
    </source>
</evidence>
<dbReference type="SUPFAM" id="SSF50978">
    <property type="entry name" value="WD40 repeat-like"/>
    <property type="match status" value="1"/>
</dbReference>
<evidence type="ECO:0000259" key="8">
    <source>
        <dbReference type="PROSITE" id="PS51007"/>
    </source>
</evidence>
<accession>A0ABP9PKH2</accession>
<dbReference type="PANTHER" id="PTHR19848:SF8">
    <property type="entry name" value="F-BOX AND WD REPEAT DOMAIN CONTAINING 7"/>
    <property type="match status" value="1"/>
</dbReference>
<dbReference type="PROSITE" id="PS50294">
    <property type="entry name" value="WD_REPEATS_REGION"/>
    <property type="match status" value="2"/>
</dbReference>
<dbReference type="InterPro" id="IPR036322">
    <property type="entry name" value="WD40_repeat_dom_sf"/>
</dbReference>
<feature type="repeat" description="WD" evidence="5">
    <location>
        <begin position="593"/>
        <end position="634"/>
    </location>
</feature>
<evidence type="ECO:0000256" key="3">
    <source>
        <dbReference type="ARBA" id="ARBA00022737"/>
    </source>
</evidence>
<dbReference type="CDD" id="cd00200">
    <property type="entry name" value="WD40"/>
    <property type="match status" value="1"/>
</dbReference>
<keyword evidence="2 6" id="KW-0479">Metal-binding</keyword>
<feature type="repeat" description="WD" evidence="5">
    <location>
        <begin position="253"/>
        <end position="279"/>
    </location>
</feature>
<name>A0ABP9PKH2_9BACT</name>
<evidence type="ECO:0000256" key="6">
    <source>
        <dbReference type="PROSITE-ProRule" id="PRU00433"/>
    </source>
</evidence>
<feature type="repeat" description="WD" evidence="5">
    <location>
        <begin position="635"/>
        <end position="676"/>
    </location>
</feature>
<evidence type="ECO:0000256" key="2">
    <source>
        <dbReference type="ARBA" id="ARBA00022723"/>
    </source>
</evidence>
<dbReference type="SUPFAM" id="SSF50998">
    <property type="entry name" value="Quinoprotein alcohol dehydrogenase-like"/>
    <property type="match status" value="1"/>
</dbReference>
<dbReference type="InterPro" id="IPR011047">
    <property type="entry name" value="Quinoprotein_ADH-like_sf"/>
</dbReference>
<keyword evidence="10" id="KW-1185">Reference proteome</keyword>
<dbReference type="EMBL" id="BAABIA010000009">
    <property type="protein sequence ID" value="GAA5146596.1"/>
    <property type="molecule type" value="Genomic_DNA"/>
</dbReference>
<evidence type="ECO:0000256" key="4">
    <source>
        <dbReference type="ARBA" id="ARBA00023004"/>
    </source>
</evidence>
<reference evidence="10" key="1">
    <citation type="journal article" date="2019" name="Int. J. Syst. Evol. Microbiol.">
        <title>The Global Catalogue of Microorganisms (GCM) 10K type strain sequencing project: providing services to taxonomists for standard genome sequencing and annotation.</title>
        <authorList>
            <consortium name="The Broad Institute Genomics Platform"/>
            <consortium name="The Broad Institute Genome Sequencing Center for Infectious Disease"/>
            <person name="Wu L."/>
            <person name="Ma J."/>
        </authorList>
    </citation>
    <scope>NUCLEOTIDE SEQUENCE [LARGE SCALE GENOMIC DNA]</scope>
    <source>
        <strain evidence="10">JCM 18053</strain>
    </source>
</reference>
<evidence type="ECO:0000256" key="1">
    <source>
        <dbReference type="ARBA" id="ARBA00022574"/>
    </source>
</evidence>
<keyword evidence="6" id="KW-0349">Heme</keyword>
<dbReference type="Gene3D" id="2.130.10.10">
    <property type="entry name" value="YVTN repeat-like/Quinoprotein amine dehydrogenase"/>
    <property type="match status" value="3"/>
</dbReference>
<dbReference type="Pfam" id="PF07635">
    <property type="entry name" value="PSCyt1"/>
    <property type="match status" value="1"/>
</dbReference>
<feature type="domain" description="Cytochrome c" evidence="8">
    <location>
        <begin position="15"/>
        <end position="117"/>
    </location>
</feature>
<dbReference type="InterPro" id="IPR009056">
    <property type="entry name" value="Cyt_c-like_dom"/>
</dbReference>
<dbReference type="PROSITE" id="PS00678">
    <property type="entry name" value="WD_REPEATS_1"/>
    <property type="match status" value="1"/>
</dbReference>
<dbReference type="InterPro" id="IPR001680">
    <property type="entry name" value="WD40_rpt"/>
</dbReference>
<dbReference type="PROSITE" id="PS51007">
    <property type="entry name" value="CYTC"/>
    <property type="match status" value="1"/>
</dbReference>
<dbReference type="InterPro" id="IPR019775">
    <property type="entry name" value="WD40_repeat_CS"/>
</dbReference>
<feature type="repeat" description="WD" evidence="5">
    <location>
        <begin position="731"/>
        <end position="759"/>
    </location>
</feature>
<dbReference type="InterPro" id="IPR015943">
    <property type="entry name" value="WD40/YVTN_repeat-like_dom_sf"/>
</dbReference>
<evidence type="ECO:0000256" key="5">
    <source>
        <dbReference type="PROSITE-ProRule" id="PRU00221"/>
    </source>
</evidence>